<evidence type="ECO:0000313" key="1">
    <source>
        <dbReference type="EMBL" id="SET70140.1"/>
    </source>
</evidence>
<evidence type="ECO:0000313" key="2">
    <source>
        <dbReference type="Proteomes" id="UP000199568"/>
    </source>
</evidence>
<name>A0A1I0GG95_9FIRM</name>
<keyword evidence="2" id="KW-1185">Reference proteome</keyword>
<sequence length="44" mass="4967">MLRIAICDDTIGDLSNMVSILTIIKLCRGINIKLNIQLLIVLWI</sequence>
<dbReference type="Proteomes" id="UP000199568">
    <property type="component" value="Unassembled WGS sequence"/>
</dbReference>
<reference evidence="1 2" key="1">
    <citation type="submission" date="2016-10" db="EMBL/GenBank/DDBJ databases">
        <authorList>
            <person name="de Groot N.N."/>
        </authorList>
    </citation>
    <scope>NUCLEOTIDE SEQUENCE [LARGE SCALE GENOMIC DNA]</scope>
    <source>
        <strain evidence="1 2">DSM 18979</strain>
    </source>
</reference>
<dbReference type="STRING" id="426128.SAMN05660297_03193"/>
<proteinExistence type="predicted"/>
<accession>A0A1I0GG95</accession>
<organism evidence="1 2">
    <name type="scientific">Natronincola peptidivorans</name>
    <dbReference type="NCBI Taxonomy" id="426128"/>
    <lineage>
        <taxon>Bacteria</taxon>
        <taxon>Bacillati</taxon>
        <taxon>Bacillota</taxon>
        <taxon>Clostridia</taxon>
        <taxon>Peptostreptococcales</taxon>
        <taxon>Natronincolaceae</taxon>
        <taxon>Natronincola</taxon>
    </lineage>
</organism>
<dbReference type="EMBL" id="FOHU01000021">
    <property type="protein sequence ID" value="SET70140.1"/>
    <property type="molecule type" value="Genomic_DNA"/>
</dbReference>
<gene>
    <name evidence="1" type="ORF">SAMN05660297_03193</name>
</gene>
<dbReference type="AlphaFoldDB" id="A0A1I0GG95"/>
<protein>
    <submittedName>
        <fullName evidence="1">Uncharacterized protein</fullName>
    </submittedName>
</protein>